<evidence type="ECO:0000313" key="1">
    <source>
        <dbReference type="EMBL" id="EGI69467.1"/>
    </source>
</evidence>
<accession>F4W8H6</accession>
<dbReference type="Proteomes" id="UP000007755">
    <property type="component" value="Unassembled WGS sequence"/>
</dbReference>
<protein>
    <submittedName>
        <fullName evidence="1">Uncharacterized protein</fullName>
    </submittedName>
</protein>
<dbReference type="AlphaFoldDB" id="F4W8H6"/>
<dbReference type="EMBL" id="GL887908">
    <property type="protein sequence ID" value="EGI69467.1"/>
    <property type="molecule type" value="Genomic_DNA"/>
</dbReference>
<keyword evidence="2" id="KW-1185">Reference proteome</keyword>
<name>F4W8H6_ACREC</name>
<sequence length="346" mass="39839">MNSHVNGRTRHSSRLSYEEIDSGRIHMAFIYNSRYLVSQLRVVHSIKCAASRRRNNLFLEEISRSGRLKMKGTIRRPDICDTTTMQHRRCERTRLLNATNHNYYSRAQLVCHVVNEVGRDGNGQPSWSCKPRFNNVAPSIPAMVTAPLKDCVYMITNYRNQCLKWSISRKLYMAYQETALSYETTEKHEVTDSDASRCPGGLASVWKQKIGGHGEIRHGFPEARMEPQAQSSWQPHFLQKLYTPDAYLKMSDIFGGITMCQVACYQPFAEHTLHAYVRNTSMENGGDNERPLDREAIQSILSLRTQVKWHPHFKRCHLGKFSFHSISKRLKRSVPAATLARKKMTS</sequence>
<organism evidence="2">
    <name type="scientific">Acromyrmex echinatior</name>
    <name type="common">Panamanian leafcutter ant</name>
    <name type="synonym">Acromyrmex octospinosus echinatior</name>
    <dbReference type="NCBI Taxonomy" id="103372"/>
    <lineage>
        <taxon>Eukaryota</taxon>
        <taxon>Metazoa</taxon>
        <taxon>Ecdysozoa</taxon>
        <taxon>Arthropoda</taxon>
        <taxon>Hexapoda</taxon>
        <taxon>Insecta</taxon>
        <taxon>Pterygota</taxon>
        <taxon>Neoptera</taxon>
        <taxon>Endopterygota</taxon>
        <taxon>Hymenoptera</taxon>
        <taxon>Apocrita</taxon>
        <taxon>Aculeata</taxon>
        <taxon>Formicoidea</taxon>
        <taxon>Formicidae</taxon>
        <taxon>Myrmicinae</taxon>
        <taxon>Acromyrmex</taxon>
    </lineage>
</organism>
<gene>
    <name evidence="1" type="ORF">G5I_01757</name>
</gene>
<evidence type="ECO:0000313" key="2">
    <source>
        <dbReference type="Proteomes" id="UP000007755"/>
    </source>
</evidence>
<reference evidence="1" key="1">
    <citation type="submission" date="2011-02" db="EMBL/GenBank/DDBJ databases">
        <title>The genome of the leaf-cutting ant Acromyrmex echinatior suggests key adaptations to social evolution and fungus farming.</title>
        <authorList>
            <person name="Nygaard S."/>
            <person name="Zhang G."/>
        </authorList>
    </citation>
    <scope>NUCLEOTIDE SEQUENCE</scope>
</reference>
<dbReference type="InParanoid" id="F4W8H6"/>
<proteinExistence type="predicted"/>